<dbReference type="GO" id="GO:0003677">
    <property type="term" value="F:DNA binding"/>
    <property type="evidence" value="ECO:0007669"/>
    <property type="project" value="InterPro"/>
</dbReference>
<reference evidence="1" key="1">
    <citation type="journal article" date="2015" name="Nature">
        <title>Complex archaea that bridge the gap between prokaryotes and eukaryotes.</title>
        <authorList>
            <person name="Spang A."/>
            <person name="Saw J.H."/>
            <person name="Jorgensen S.L."/>
            <person name="Zaremba-Niedzwiedzka K."/>
            <person name="Martijn J."/>
            <person name="Lind A.E."/>
            <person name="van Eijk R."/>
            <person name="Schleper C."/>
            <person name="Guy L."/>
            <person name="Ettema T.J."/>
        </authorList>
    </citation>
    <scope>NUCLEOTIDE SEQUENCE</scope>
</reference>
<dbReference type="Gene3D" id="1.10.260.40">
    <property type="entry name" value="lambda repressor-like DNA-binding domains"/>
    <property type="match status" value="1"/>
</dbReference>
<comment type="caution">
    <text evidence="1">The sequence shown here is derived from an EMBL/GenBank/DDBJ whole genome shotgun (WGS) entry which is preliminary data.</text>
</comment>
<evidence type="ECO:0000313" key="1">
    <source>
        <dbReference type="EMBL" id="KKN94419.1"/>
    </source>
</evidence>
<proteinExistence type="predicted"/>
<dbReference type="InterPro" id="IPR010982">
    <property type="entry name" value="Lambda_DNA-bd_dom_sf"/>
</dbReference>
<gene>
    <name evidence="1" type="ORF">LCGC14_0187660</name>
</gene>
<protein>
    <submittedName>
        <fullName evidence="1">Uncharacterized protein</fullName>
    </submittedName>
</protein>
<sequence>MRVKKDRPIIAAEFAKRFGMACDNNDLCPPHNYGRLQWIADQLGSRYGVSLSKESVRRWASGEGSPRPDKGKLLAELLKVDESWLLLGVQPEGDRKTVGATQNAAVNLLSGILLARDITVALPDEDDPLKDCVNLYAVIGGRQLRLHATFGQPSAGGAKFLIPVQFENVTVIGVVPTGDDGTFNLYHLLPSAISKYGNKRGGYIEMSGEVSEYSVAVKDVKCPRIRSVKAML</sequence>
<dbReference type="AlphaFoldDB" id="A0A0F9URX6"/>
<organism evidence="1">
    <name type="scientific">marine sediment metagenome</name>
    <dbReference type="NCBI Taxonomy" id="412755"/>
    <lineage>
        <taxon>unclassified sequences</taxon>
        <taxon>metagenomes</taxon>
        <taxon>ecological metagenomes</taxon>
    </lineage>
</organism>
<accession>A0A0F9URX6</accession>
<dbReference type="EMBL" id="LAZR01000078">
    <property type="protein sequence ID" value="KKN94419.1"/>
    <property type="molecule type" value="Genomic_DNA"/>
</dbReference>
<name>A0A0F9URX6_9ZZZZ</name>